<proteinExistence type="predicted"/>
<protein>
    <submittedName>
        <fullName evidence="1">Uncharacterized protein</fullName>
    </submittedName>
</protein>
<dbReference type="EMBL" id="JAAAJA010000109">
    <property type="protein sequence ID" value="KAG0262010.1"/>
    <property type="molecule type" value="Genomic_DNA"/>
</dbReference>
<dbReference type="OrthoDB" id="2441967at2759"/>
<reference evidence="1" key="1">
    <citation type="journal article" date="2020" name="Fungal Divers.">
        <title>Resolving the Mortierellaceae phylogeny through synthesis of multi-gene phylogenetics and phylogenomics.</title>
        <authorList>
            <person name="Vandepol N."/>
            <person name="Liber J."/>
            <person name="Desiro A."/>
            <person name="Na H."/>
            <person name="Kennedy M."/>
            <person name="Barry K."/>
            <person name="Grigoriev I.V."/>
            <person name="Miller A.N."/>
            <person name="O'Donnell K."/>
            <person name="Stajich J.E."/>
            <person name="Bonito G."/>
        </authorList>
    </citation>
    <scope>NUCLEOTIDE SEQUENCE</scope>
    <source>
        <strain evidence="1">KOD948</strain>
    </source>
</reference>
<keyword evidence="2" id="KW-1185">Reference proteome</keyword>
<comment type="caution">
    <text evidence="1">The sequence shown here is derived from an EMBL/GenBank/DDBJ whole genome shotgun (WGS) entry which is preliminary data.</text>
</comment>
<organism evidence="1 2">
    <name type="scientific">Mortierella polycephala</name>
    <dbReference type="NCBI Taxonomy" id="41804"/>
    <lineage>
        <taxon>Eukaryota</taxon>
        <taxon>Fungi</taxon>
        <taxon>Fungi incertae sedis</taxon>
        <taxon>Mucoromycota</taxon>
        <taxon>Mortierellomycotina</taxon>
        <taxon>Mortierellomycetes</taxon>
        <taxon>Mortierellales</taxon>
        <taxon>Mortierellaceae</taxon>
        <taxon>Mortierella</taxon>
    </lineage>
</organism>
<gene>
    <name evidence="1" type="ORF">BG011_000434</name>
</gene>
<evidence type="ECO:0000313" key="2">
    <source>
        <dbReference type="Proteomes" id="UP000726737"/>
    </source>
</evidence>
<dbReference type="AlphaFoldDB" id="A0A9P6Q942"/>
<name>A0A9P6Q942_9FUNG</name>
<dbReference type="Proteomes" id="UP000726737">
    <property type="component" value="Unassembled WGS sequence"/>
</dbReference>
<accession>A0A9P6Q942</accession>
<sequence length="107" mass="12301">MVTSAHNCSRNSSKNYVRTYKRYGASYHFYKEDKRPNYTFNLQDIKGWYAAHDYELPKGSRRGGPTSVELLYHAKTLPGSSHFTIVDIARGNGGHKIFKTPPYHCEL</sequence>
<evidence type="ECO:0000313" key="1">
    <source>
        <dbReference type="EMBL" id="KAG0262010.1"/>
    </source>
</evidence>